<feature type="domain" description="AtuA-like ferredoxin-fold" evidence="3">
    <location>
        <begin position="849"/>
        <end position="947"/>
    </location>
</feature>
<reference evidence="4 5" key="1">
    <citation type="submission" date="2017-03" db="EMBL/GenBank/DDBJ databases">
        <title>Genomes of endolithic fungi from Antarctica.</title>
        <authorList>
            <person name="Coleine C."/>
            <person name="Masonjones S."/>
            <person name="Stajich J.E."/>
        </authorList>
    </citation>
    <scope>NUCLEOTIDE SEQUENCE [LARGE SCALE GENOMIC DNA]</scope>
    <source>
        <strain evidence="4 5">CCFEE 6314</strain>
    </source>
</reference>
<evidence type="ECO:0000259" key="2">
    <source>
        <dbReference type="Pfam" id="PF07859"/>
    </source>
</evidence>
<dbReference type="Gene3D" id="3.40.50.1820">
    <property type="entry name" value="alpha/beta hydrolase"/>
    <property type="match status" value="1"/>
</dbReference>
<dbReference type="InterPro" id="IPR010839">
    <property type="entry name" value="AtuA_N"/>
</dbReference>
<comment type="caution">
    <text evidence="4">The sequence shown here is derived from an EMBL/GenBank/DDBJ whole genome shotgun (WGS) entry which is preliminary data.</text>
</comment>
<dbReference type="InterPro" id="IPR029058">
    <property type="entry name" value="AB_hydrolase_fold"/>
</dbReference>
<accession>A0A438NB83</accession>
<dbReference type="Proteomes" id="UP000288859">
    <property type="component" value="Unassembled WGS sequence"/>
</dbReference>
<name>A0A438NB83_EXOME</name>
<dbReference type="OrthoDB" id="10265871at2759"/>
<gene>
    <name evidence="4" type="ORF">B0A52_03213</name>
</gene>
<dbReference type="PANTHER" id="PTHR47585">
    <property type="match status" value="1"/>
</dbReference>
<dbReference type="VEuPathDB" id="FungiDB:PV10_04057"/>
<protein>
    <submittedName>
        <fullName evidence="4">Uncharacterized protein</fullName>
    </submittedName>
</protein>
<dbReference type="Pfam" id="PF07859">
    <property type="entry name" value="Abhydrolase_3"/>
    <property type="match status" value="1"/>
</dbReference>
<feature type="domain" description="Alpha/beta hydrolase fold-3" evidence="2">
    <location>
        <begin position="110"/>
        <end position="320"/>
    </location>
</feature>
<dbReference type="InterPro" id="IPR013094">
    <property type="entry name" value="AB_hydrolase_3"/>
</dbReference>
<proteinExistence type="predicted"/>
<feature type="domain" description="Acyclic terpene utilisation N-terminal" evidence="1">
    <location>
        <begin position="347"/>
        <end position="793"/>
    </location>
</feature>
<dbReference type="AlphaFoldDB" id="A0A438NB83"/>
<evidence type="ECO:0000313" key="5">
    <source>
        <dbReference type="Proteomes" id="UP000288859"/>
    </source>
</evidence>
<organism evidence="4 5">
    <name type="scientific">Exophiala mesophila</name>
    <name type="common">Black yeast-like fungus</name>
    <dbReference type="NCBI Taxonomy" id="212818"/>
    <lineage>
        <taxon>Eukaryota</taxon>
        <taxon>Fungi</taxon>
        <taxon>Dikarya</taxon>
        <taxon>Ascomycota</taxon>
        <taxon>Pezizomycotina</taxon>
        <taxon>Eurotiomycetes</taxon>
        <taxon>Chaetothyriomycetidae</taxon>
        <taxon>Chaetothyriales</taxon>
        <taxon>Herpotrichiellaceae</taxon>
        <taxon>Exophiala</taxon>
    </lineage>
</organism>
<evidence type="ECO:0000259" key="1">
    <source>
        <dbReference type="Pfam" id="PF07287"/>
    </source>
</evidence>
<dbReference type="GO" id="GO:0016787">
    <property type="term" value="F:hydrolase activity"/>
    <property type="evidence" value="ECO:0007669"/>
    <property type="project" value="InterPro"/>
</dbReference>
<dbReference type="SUPFAM" id="SSF53474">
    <property type="entry name" value="alpha/beta-Hydrolases"/>
    <property type="match status" value="1"/>
</dbReference>
<dbReference type="VEuPathDB" id="FungiDB:PV10_04056"/>
<dbReference type="Pfam" id="PF23544">
    <property type="entry name" value="AtuA_ferredoxin"/>
    <property type="match status" value="1"/>
</dbReference>
<dbReference type="EMBL" id="NAJM01000010">
    <property type="protein sequence ID" value="RVX72860.1"/>
    <property type="molecule type" value="Genomic_DNA"/>
</dbReference>
<dbReference type="PANTHER" id="PTHR47585:SF1">
    <property type="entry name" value="DUF1446 DOMAIN-CONTAINING PROTEIN"/>
    <property type="match status" value="1"/>
</dbReference>
<evidence type="ECO:0000313" key="4">
    <source>
        <dbReference type="EMBL" id="RVX72860.1"/>
    </source>
</evidence>
<sequence>MRLILLLLRHPLRTIIFSHSFLAQVLLALLKRVLLPHFPQYQSLRLQIQRAYQAAAALTFPDLTHRLPVTNLSLKRARKLDDAVPAYLIPGVRLLSEFQLAPKGRQASVVLYAHGGGYARGEARMYVNYMERWIREAAQANLDLVFVSVEYPLSTSQPHPAQKNAFIQTYRYLLEHDIRPENIVFMGDSAGGGLSILAGLELDRLQLPQPAATILISPWIDMCLRAYEGGNAAVESDYFLMANTAVPSLVKLFIGDNPPDSPEVNPLHSTSEQISRLSPQLIFTGAAEFARYDSEKWAELCREAQVKCHMTIEWGQMHIYAVGSKFVDPAVRRKTDNMIIDWIKQHATYLDQRVIGLKSMLNGDVTVDAIIGDWLSEVPSRALQRRKSTKAGYEPGFLHSLRLAIDDYLQYRNPDVRIAVNAGGLNPKGLAQEVQKLLSSRGAIKKVAYVVGDNLLPDLESLQIQPLTRATGPFDSWRRKYPDIVLANAYIGCWGIVQALNDGADIVICGRCTDASTVMGVAAWWHSWTEHDVHQLAGSLVAGHLIECGCYATGGNFGGFQKLAPRYYSLSYPVAAISADGTSVVQKHSNQNGIVTTDTLRGQLVYELQGNFYYNPDVIADLSGIAMEQLSQDKVRISGIKGRSIHRYLKIFWLAAPETLKIAIMAIGGYQAEFSVYVTGLDTKEKAKSFEIMSRKMIDADKLDVLDFQLYGSPKEDPQNQLESTLQLRVFAQAQDPKVLTAGRFLGPLMSNQLSGYPGLTANFDFRTAEPKLFCTYFPGLVHQNHVQQVVHYVEPNGNLTPSSGSPVRKLENLTRVASLPVQPHYDSLNPASLSSFGPTVRSPLGLAVYARSGDKGANVNVGFFFPRGLHDAEKFQWLRSFLTTETLRRLLADEATPETFIERCEFPNVRAIHFVIHGILGAGVSSSVKMDSLGKNLAEYLRAKHVDMPQKFLAKEALM</sequence>
<dbReference type="InterPro" id="IPR056362">
    <property type="entry name" value="AtuA-like_ferredoxin_dom"/>
</dbReference>
<dbReference type="Pfam" id="PF07287">
    <property type="entry name" value="AtuA"/>
    <property type="match status" value="1"/>
</dbReference>
<evidence type="ECO:0000259" key="3">
    <source>
        <dbReference type="Pfam" id="PF23544"/>
    </source>
</evidence>